<sequence length="528" mass="62606">MEIIILKHISYLKGKKKIIYYSKIVGGEVKTHKNLDFFKEEEIYNIISFDFLNIIDAIEINERSLFTDIEQLKKQIIGHSKNEFSKNDQPWDFWYLLKQLHKNADNEEMIKKLEKAKKIYFGFNDGSSDSEIKDIFGFLLSSIEDILKLIYEELKERNEIFRHETVEKKISSILLERTKKGIKIDTLLITSLIRKVNIEFYEVKNRLQLEYGIFSRTDFENIKKEVGKILPALVNTIGTNEYIRNLKFYKDDFDLIKLLYEERKLSINKTILTRIGSLDDKKIFPQFQSFGTVTSRILVEYPSLQQLKRDYRNIILPEDGMELLYIDYCQFEAGILASEANDLKLIEMYNMEDIYSQMNEVLKNVPNISRDKCKKLFFSYCYGMSKENIKKVTNIDLDIFFNKFPELEKFNIKLKKKFRIDGFVETTQGNKRYKSFDNKNNEEESWLISQRIQGNASLILKKAIIEVYNLDKEIEFLIPMHDAVLYQIPIGKRIEKSKFLETHFKKAFKEICPKIEPAVEFKPFYDPK</sequence>
<evidence type="ECO:0000313" key="3">
    <source>
        <dbReference type="Proteomes" id="UP001273350"/>
    </source>
</evidence>
<dbReference type="Proteomes" id="UP001273350">
    <property type="component" value="Unassembled WGS sequence"/>
</dbReference>
<dbReference type="InterPro" id="IPR001098">
    <property type="entry name" value="DNA-dir_DNA_pol_A_palm_dom"/>
</dbReference>
<evidence type="ECO:0000313" key="2">
    <source>
        <dbReference type="EMBL" id="MDX6187894.1"/>
    </source>
</evidence>
<dbReference type="PANTHER" id="PTHR10133">
    <property type="entry name" value="DNA POLYMERASE I"/>
    <property type="match status" value="1"/>
</dbReference>
<dbReference type="RefSeq" id="WP_230002682.1">
    <property type="nucleotide sequence ID" value="NZ_CP087134.1"/>
</dbReference>
<proteinExistence type="predicted"/>
<reference evidence="2 3" key="1">
    <citation type="submission" date="2023-11" db="EMBL/GenBank/DDBJ databases">
        <title>Unpublished Manusciprt.</title>
        <authorList>
            <person name="Saticioglu I.B."/>
            <person name="Ay H."/>
            <person name="Ajmi N."/>
            <person name="Altun S."/>
            <person name="Duman M."/>
        </authorList>
    </citation>
    <scope>NUCLEOTIDE SEQUENCE [LARGE SCALE GENOMIC DNA]</scope>
    <source>
        <strain evidence="2 3">Fl-318</strain>
    </source>
</reference>
<comment type="caution">
    <text evidence="2">The sequence shown here is derived from an EMBL/GenBank/DDBJ whole genome shotgun (WGS) entry which is preliminary data.</text>
</comment>
<feature type="domain" description="DNA-directed DNA polymerase family A palm" evidence="1">
    <location>
        <begin position="308"/>
        <end position="492"/>
    </location>
</feature>
<dbReference type="PANTHER" id="PTHR10133:SF62">
    <property type="entry name" value="DNA POLYMERASE THETA"/>
    <property type="match status" value="1"/>
</dbReference>
<dbReference type="Gene3D" id="3.30.70.370">
    <property type="match status" value="1"/>
</dbReference>
<dbReference type="InterPro" id="IPR002298">
    <property type="entry name" value="DNA_polymerase_A"/>
</dbReference>
<evidence type="ECO:0000259" key="1">
    <source>
        <dbReference type="SMART" id="SM00482"/>
    </source>
</evidence>
<dbReference type="SUPFAM" id="SSF56672">
    <property type="entry name" value="DNA/RNA polymerases"/>
    <property type="match status" value="1"/>
</dbReference>
<gene>
    <name evidence="2" type="ORF">SGQ83_00900</name>
</gene>
<dbReference type="EMBL" id="JAWXVI010000001">
    <property type="protein sequence ID" value="MDX6187894.1"/>
    <property type="molecule type" value="Genomic_DNA"/>
</dbReference>
<dbReference type="Gene3D" id="1.10.150.20">
    <property type="entry name" value="5' to 3' exonuclease, C-terminal subdomain"/>
    <property type="match status" value="1"/>
</dbReference>
<dbReference type="SMART" id="SM00482">
    <property type="entry name" value="POLAc"/>
    <property type="match status" value="1"/>
</dbReference>
<organism evidence="2 3">
    <name type="scientific">Flavobacterium cupriresistens</name>
    <dbReference type="NCBI Taxonomy" id="2893885"/>
    <lineage>
        <taxon>Bacteria</taxon>
        <taxon>Pseudomonadati</taxon>
        <taxon>Bacteroidota</taxon>
        <taxon>Flavobacteriia</taxon>
        <taxon>Flavobacteriales</taxon>
        <taxon>Flavobacteriaceae</taxon>
        <taxon>Flavobacterium</taxon>
    </lineage>
</organism>
<protein>
    <submittedName>
        <fullName evidence="2">DNA polymerase</fullName>
    </submittedName>
</protein>
<keyword evidence="3" id="KW-1185">Reference proteome</keyword>
<dbReference type="InterPro" id="IPR043502">
    <property type="entry name" value="DNA/RNA_pol_sf"/>
</dbReference>
<dbReference type="Pfam" id="PF00476">
    <property type="entry name" value="DNA_pol_A"/>
    <property type="match status" value="1"/>
</dbReference>
<name>A0ABU4R5N0_9FLAO</name>
<accession>A0ABU4R5N0</accession>